<dbReference type="InterPro" id="IPR036374">
    <property type="entry name" value="OxRdtase_Mopterin-bd_sf"/>
</dbReference>
<keyword evidence="2" id="KW-0500">Molybdenum</keyword>
<organism evidence="7 8">
    <name type="scientific">Pseudomonas laurylsulfatiphila</name>
    <dbReference type="NCBI Taxonomy" id="2011015"/>
    <lineage>
        <taxon>Bacteria</taxon>
        <taxon>Pseudomonadati</taxon>
        <taxon>Pseudomonadota</taxon>
        <taxon>Gammaproteobacteria</taxon>
        <taxon>Pseudomonadales</taxon>
        <taxon>Pseudomonadaceae</taxon>
        <taxon>Pseudomonas</taxon>
    </lineage>
</organism>
<keyword evidence="3" id="KW-0479">Metal-binding</keyword>
<gene>
    <name evidence="7" type="ORF">CD175_08890</name>
</gene>
<dbReference type="Gene3D" id="2.60.40.650">
    <property type="match status" value="1"/>
</dbReference>
<dbReference type="Proteomes" id="UP000238541">
    <property type="component" value="Unassembled WGS sequence"/>
</dbReference>
<dbReference type="SUPFAM" id="SSF56524">
    <property type="entry name" value="Oxidoreductase molybdopterin-binding domain"/>
    <property type="match status" value="1"/>
</dbReference>
<dbReference type="RefSeq" id="WP_104448611.1">
    <property type="nucleotide sequence ID" value="NZ_NIRS01000002.1"/>
</dbReference>
<dbReference type="Gene3D" id="3.90.420.10">
    <property type="entry name" value="Oxidoreductase, molybdopterin-binding domain"/>
    <property type="match status" value="1"/>
</dbReference>
<dbReference type="PANTHER" id="PTHR19372">
    <property type="entry name" value="SULFITE REDUCTASE"/>
    <property type="match status" value="1"/>
</dbReference>
<dbReference type="GO" id="GO:0006790">
    <property type="term" value="P:sulfur compound metabolic process"/>
    <property type="evidence" value="ECO:0007669"/>
    <property type="project" value="TreeGrafter"/>
</dbReference>
<evidence type="ECO:0000313" key="7">
    <source>
        <dbReference type="EMBL" id="PPK39589.1"/>
    </source>
</evidence>
<dbReference type="InterPro" id="IPR014756">
    <property type="entry name" value="Ig_E-set"/>
</dbReference>
<dbReference type="PRINTS" id="PR00407">
    <property type="entry name" value="EUMOPTERIN"/>
</dbReference>
<dbReference type="GO" id="GO:0020037">
    <property type="term" value="F:heme binding"/>
    <property type="evidence" value="ECO:0007669"/>
    <property type="project" value="TreeGrafter"/>
</dbReference>
<comment type="cofactor">
    <cofactor evidence="1">
        <name>Mo-molybdopterin</name>
        <dbReference type="ChEBI" id="CHEBI:71302"/>
    </cofactor>
</comment>
<keyword evidence="4" id="KW-0560">Oxidoreductase</keyword>
<dbReference type="InterPro" id="IPR000572">
    <property type="entry name" value="OxRdtase_Mopterin-bd_dom"/>
</dbReference>
<reference evidence="8" key="1">
    <citation type="submission" date="2017-06" db="EMBL/GenBank/DDBJ databases">
        <authorList>
            <person name="Furmanczyk E.M."/>
        </authorList>
    </citation>
    <scope>NUCLEOTIDE SEQUENCE [LARGE SCALE GENOMIC DNA]</scope>
    <source>
        <strain evidence="8">AP3_16</strain>
    </source>
</reference>
<dbReference type="Pfam" id="PF00174">
    <property type="entry name" value="Oxidored_molyb"/>
    <property type="match status" value="1"/>
</dbReference>
<name>A0A2S6FQ38_9PSED</name>
<feature type="domain" description="Oxidoreductase molybdopterin-binding" evidence="5">
    <location>
        <begin position="99"/>
        <end position="268"/>
    </location>
</feature>
<dbReference type="GO" id="GO:0043546">
    <property type="term" value="F:molybdopterin cofactor binding"/>
    <property type="evidence" value="ECO:0007669"/>
    <property type="project" value="TreeGrafter"/>
</dbReference>
<proteinExistence type="predicted"/>
<dbReference type="PANTHER" id="PTHR19372:SF7">
    <property type="entry name" value="SULFITE OXIDASE, MITOCHONDRIAL"/>
    <property type="match status" value="1"/>
</dbReference>
<evidence type="ECO:0000259" key="5">
    <source>
        <dbReference type="Pfam" id="PF00174"/>
    </source>
</evidence>
<evidence type="ECO:0000256" key="1">
    <source>
        <dbReference type="ARBA" id="ARBA00001924"/>
    </source>
</evidence>
<evidence type="ECO:0000256" key="3">
    <source>
        <dbReference type="ARBA" id="ARBA00022723"/>
    </source>
</evidence>
<evidence type="ECO:0000256" key="2">
    <source>
        <dbReference type="ARBA" id="ARBA00022505"/>
    </source>
</evidence>
<evidence type="ECO:0000256" key="4">
    <source>
        <dbReference type="ARBA" id="ARBA00023002"/>
    </source>
</evidence>
<comment type="caution">
    <text evidence="7">The sequence shown here is derived from an EMBL/GenBank/DDBJ whole genome shotgun (WGS) entry which is preliminary data.</text>
</comment>
<dbReference type="InterPro" id="IPR005066">
    <property type="entry name" value="MoCF_OxRdtse_dimer"/>
</dbReference>
<dbReference type="GO" id="GO:0030151">
    <property type="term" value="F:molybdenum ion binding"/>
    <property type="evidence" value="ECO:0007669"/>
    <property type="project" value="InterPro"/>
</dbReference>
<evidence type="ECO:0000313" key="8">
    <source>
        <dbReference type="Proteomes" id="UP000238541"/>
    </source>
</evidence>
<dbReference type="GO" id="GO:0008482">
    <property type="term" value="F:sulfite oxidase activity"/>
    <property type="evidence" value="ECO:0007669"/>
    <property type="project" value="TreeGrafter"/>
</dbReference>
<dbReference type="SUPFAM" id="SSF81296">
    <property type="entry name" value="E set domains"/>
    <property type="match status" value="1"/>
</dbReference>
<accession>A0A2S6FQ38</accession>
<keyword evidence="8" id="KW-1185">Reference proteome</keyword>
<sequence>MKFSFIDSRQPSRRRVLRDAFTLALAASPVANLARAAEKNTEEVTFAAGPRPLVQYPQKRPLTLVTTRPPHLETPFSVFNEGAITPNDAFFVRYHLANFPTSIDPDSYRLTIKGLVDTPLSLSLGELKTLAEPVEVVAVNQCSGNSRGFSMPRVFGAQLGNGSMGNARWLGVSLKAVLEKAGVKAGAMQVTFRGLDKPVLPSTPEFIKALDISHAMDGEPMIAWSMNGTDLPFLNGYPIRLVVPGYFGTYWVKHLSEIEVVDRTYDGFFMAKGYRVPDNDCLCIAPGTTAANTQPISRLPVRSFITSVKHGDVLPLNQSLVLKGIAFDGGVGVNKVEVSIDGGATWRESTLGQDLGRFSFREWALPITFTRKGATQLMVRASNSAGETQPLQADWNPGGYRRHVVETRHVTVA</sequence>
<dbReference type="Pfam" id="PF03404">
    <property type="entry name" value="Mo-co_dimer"/>
    <property type="match status" value="1"/>
</dbReference>
<evidence type="ECO:0000259" key="6">
    <source>
        <dbReference type="Pfam" id="PF03404"/>
    </source>
</evidence>
<dbReference type="EMBL" id="NIRS01000002">
    <property type="protein sequence ID" value="PPK39589.1"/>
    <property type="molecule type" value="Genomic_DNA"/>
</dbReference>
<dbReference type="FunFam" id="3.90.420.10:FF:000007">
    <property type="entry name" value="Sulfite:cytochrome c oxidoreductase subunit A"/>
    <property type="match status" value="1"/>
</dbReference>
<dbReference type="AlphaFoldDB" id="A0A2S6FQ38"/>
<feature type="domain" description="Moybdenum cofactor oxidoreductase dimerisation" evidence="6">
    <location>
        <begin position="295"/>
        <end position="397"/>
    </location>
</feature>
<dbReference type="InterPro" id="IPR008335">
    <property type="entry name" value="Mopterin_OxRdtase_euk"/>
</dbReference>
<protein>
    <submittedName>
        <fullName evidence="7">Oxidase</fullName>
    </submittedName>
</protein>